<evidence type="ECO:0000313" key="26">
    <source>
        <dbReference type="Proteomes" id="UP000034636"/>
    </source>
</evidence>
<dbReference type="SMR" id="A0A0D6H7M3"/>
<evidence type="ECO:0000313" key="11">
    <source>
        <dbReference type="EMBL" id="EBW5461905.1"/>
    </source>
</evidence>
<dbReference type="Proteomes" id="UP000839915">
    <property type="component" value="Unassembled WGS sequence"/>
</dbReference>
<reference evidence="22" key="3">
    <citation type="journal article" date="2018" name="Genome Biol.">
        <title>SKESA: strategic k-mer extension for scrupulous assemblies.</title>
        <authorList>
            <person name="Souvorov A."/>
            <person name="Agarwala R."/>
            <person name="Lipman D.J."/>
        </authorList>
    </citation>
    <scope>NUCLEOTIDE SEQUENCE</scope>
    <source>
        <strain evidence="21">Salmonella enterica</strain>
        <strain evidence="22">SSI_AA632</strain>
    </source>
</reference>
<dbReference type="RefSeq" id="WP_000603405.1">
    <property type="nucleotide sequence ID" value="NZ_AP023291.1"/>
</dbReference>
<dbReference type="Proteomes" id="UP000839616">
    <property type="component" value="Unassembled WGS sequence"/>
</dbReference>
<name>A0A0D6H7M3_SALTM</name>
<dbReference type="EMBL" id="AAHIDF010000026">
    <property type="protein sequence ID" value="EBW3630127.1"/>
    <property type="molecule type" value="Genomic_DNA"/>
</dbReference>
<dbReference type="Pfam" id="PF00419">
    <property type="entry name" value="Fimbrial"/>
    <property type="match status" value="1"/>
</dbReference>
<sequence>MILRRVFIAIGCVLFSPLSQANSSLGEVNIELRGNVVDFTCAVVAGDSNKSVNLGTWPTKQLHAAGDATQPVAFSLKLEGCPPGSASITFSGTPAPGTALLALADTAMAQKLAIEIRDGDQRRLPLEQASKAVDIDNNGNATLKFYANYIALADGVQPGLANADATFLINYN</sequence>
<dbReference type="EMBL" id="AAHNIA010000001">
    <property type="protein sequence ID" value="EBY1700478.1"/>
    <property type="molecule type" value="Genomic_DNA"/>
</dbReference>
<dbReference type="eggNOG" id="COG3539">
    <property type="taxonomic scope" value="Bacteria"/>
</dbReference>
<evidence type="ECO:0000313" key="9">
    <source>
        <dbReference type="EMBL" id="EBU9270692.1"/>
    </source>
</evidence>
<evidence type="ECO:0000256" key="5">
    <source>
        <dbReference type="ARBA" id="ARBA00023263"/>
    </source>
</evidence>
<evidence type="ECO:0000256" key="6">
    <source>
        <dbReference type="SAM" id="SignalP"/>
    </source>
</evidence>
<dbReference type="FunFam" id="2.60.40.1090:FF:000007">
    <property type="entry name" value="Fimbrial-like protein FimF"/>
    <property type="match status" value="1"/>
</dbReference>
<reference evidence="15" key="5">
    <citation type="submission" date="2019-03" db="EMBL/GenBank/DDBJ databases">
        <authorList>
            <person name="Ashton P.M."/>
            <person name="Dallman T."/>
            <person name="Nair S."/>
            <person name="De Pinna E."/>
            <person name="Peters T."/>
            <person name="Grant K."/>
        </authorList>
    </citation>
    <scope>NUCLEOTIDE SEQUENCE [LARGE SCALE GENOMIC DNA]</scope>
    <source>
        <strain evidence="10">231108</strain>
        <strain evidence="15">265852</strain>
        <strain evidence="24">29290</strain>
        <strain evidence="12">356083</strain>
        <strain evidence="11">422529</strain>
        <strain evidence="25">425567</strain>
        <strain evidence="19">43916</strain>
        <strain evidence="9">488670</strain>
        <strain evidence="13">632340</strain>
        <strain evidence="17">86846</strain>
    </source>
</reference>
<dbReference type="AlphaFoldDB" id="A0A0D6H7M3"/>
<evidence type="ECO:0000313" key="8">
    <source>
        <dbReference type="EMBL" id="AKH06222.1"/>
    </source>
</evidence>
<dbReference type="EMBL" id="AAIGQE010000006">
    <property type="protein sequence ID" value="ECE0295677.1"/>
    <property type="molecule type" value="Genomic_DNA"/>
</dbReference>
<dbReference type="Proteomes" id="UP000839909">
    <property type="component" value="Unassembled WGS sequence"/>
</dbReference>
<reference evidence="16" key="4">
    <citation type="submission" date="2018-08" db="EMBL/GenBank/DDBJ databases">
        <authorList>
            <consortium name="PulseNet: The National Subtyping Network for Foodborne Disease Surveillance"/>
            <person name="Tarr C.L."/>
            <person name="Trees E."/>
            <person name="Katz L.S."/>
            <person name="Carleton-Romer H.A."/>
            <person name="Stroika S."/>
            <person name="Kucerova Z."/>
            <person name="Roache K.F."/>
            <person name="Sabol A.L."/>
            <person name="Besser J."/>
            <person name="Gerner-Smidt P."/>
        </authorList>
    </citation>
    <scope>NUCLEOTIDE SEQUENCE [LARGE SCALE GENOMIC DNA]</scope>
    <source>
        <strain evidence="16">PNUSAS008736</strain>
        <strain evidence="20">PNUSAS016739</strain>
    </source>
</reference>
<dbReference type="Proteomes" id="UP000839595">
    <property type="component" value="Unassembled WGS sequence"/>
</dbReference>
<dbReference type="EMBL" id="CP011428">
    <property type="protein sequence ID" value="AKH06222.1"/>
    <property type="molecule type" value="Genomic_DNA"/>
</dbReference>
<dbReference type="PANTHER" id="PTHR33420:SF4">
    <property type="entry name" value="FIMBRIAL-LIKE PROTEIN FIMF"/>
    <property type="match status" value="1"/>
</dbReference>
<dbReference type="EMBL" id="AAHRYM010000001">
    <property type="protein sequence ID" value="EBZ6919507.1"/>
    <property type="molecule type" value="Genomic_DNA"/>
</dbReference>
<feature type="signal peptide" evidence="6">
    <location>
        <begin position="1"/>
        <end position="21"/>
    </location>
</feature>
<dbReference type="NCBIfam" id="NF007402">
    <property type="entry name" value="PRK09934.1"/>
    <property type="match status" value="1"/>
</dbReference>
<dbReference type="EMBL" id="JYVU01000082">
    <property type="protein sequence ID" value="KTZ04452.1"/>
    <property type="molecule type" value="Genomic_DNA"/>
</dbReference>
<evidence type="ECO:0000313" key="24">
    <source>
        <dbReference type="EMBL" id="MIT50228.1"/>
    </source>
</evidence>
<dbReference type="Proteomes" id="UP000839908">
    <property type="component" value="Unassembled WGS sequence"/>
</dbReference>
<keyword evidence="3 6" id="KW-0732">Signal</keyword>
<dbReference type="EMBL" id="AAHIPE010000004">
    <property type="protein sequence ID" value="EBW5461905.1"/>
    <property type="molecule type" value="Genomic_DNA"/>
</dbReference>
<evidence type="ECO:0000313" key="17">
    <source>
        <dbReference type="EMBL" id="ECV8759610.1"/>
    </source>
</evidence>
<dbReference type="EMBL" id="AAKRET010000025">
    <property type="protein sequence ID" value="ECU8355876.1"/>
    <property type="molecule type" value="Genomic_DNA"/>
</dbReference>
<evidence type="ECO:0000256" key="1">
    <source>
        <dbReference type="ARBA" id="ARBA00004561"/>
    </source>
</evidence>
<evidence type="ECO:0000313" key="13">
    <source>
        <dbReference type="EMBL" id="EBZ6919507.1"/>
    </source>
</evidence>
<dbReference type="Proteomes" id="UP000839617">
    <property type="component" value="Unassembled WGS sequence"/>
</dbReference>
<evidence type="ECO:0000313" key="14">
    <source>
        <dbReference type="EMBL" id="ECE0295677.1"/>
    </source>
</evidence>
<proteinExistence type="inferred from homology"/>
<evidence type="ECO:0000313" key="28">
    <source>
        <dbReference type="Proteomes" id="UP000338496"/>
    </source>
</evidence>
<accession>A0A0F7J4K1</accession>
<evidence type="ECO:0000313" key="15">
    <source>
        <dbReference type="EMBL" id="ECF1543816.1"/>
    </source>
</evidence>
<dbReference type="SUPFAM" id="SSF49401">
    <property type="entry name" value="Bacterial adhesins"/>
    <property type="match status" value="1"/>
</dbReference>
<dbReference type="EMBL" id="AAMLUT010000009">
    <property type="protein sequence ID" value="EDI6665623.1"/>
    <property type="molecule type" value="Genomic_DNA"/>
</dbReference>
<evidence type="ECO:0000259" key="7">
    <source>
        <dbReference type="Pfam" id="PF00419"/>
    </source>
</evidence>
<dbReference type="Proteomes" id="UP000839581">
    <property type="component" value="Unassembled WGS sequence"/>
</dbReference>
<evidence type="ECO:0000313" key="20">
    <source>
        <dbReference type="EMBL" id="EDI6665623.1"/>
    </source>
</evidence>
<dbReference type="KEGG" id="seni:CY43_03025"/>
<dbReference type="PANTHER" id="PTHR33420">
    <property type="entry name" value="FIMBRIAL SUBUNIT ELFA-RELATED"/>
    <property type="match status" value="1"/>
</dbReference>
<dbReference type="EMBL" id="AALDNI010000022">
    <property type="protein sequence ID" value="ECY5341893.1"/>
    <property type="molecule type" value="Genomic_DNA"/>
</dbReference>
<accession>A0A0M2IRU2</accession>
<evidence type="ECO:0000313" key="19">
    <source>
        <dbReference type="EMBL" id="ECY5341893.1"/>
    </source>
</evidence>
<dbReference type="InterPro" id="IPR008966">
    <property type="entry name" value="Adhesion_dom_sf"/>
</dbReference>
<dbReference type="Proteomes" id="UP000839914">
    <property type="component" value="Unassembled WGS sequence"/>
</dbReference>
<reference evidence="18" key="7">
    <citation type="submission" date="2019-09" db="EMBL/GenBank/DDBJ databases">
        <authorList>
            <consortium name="GenomeTrakr network: Whole genome sequencing for foodborne pathogen traceback"/>
        </authorList>
    </citation>
    <scope>NUCLEOTIDE SEQUENCE [LARGE SCALE GENOMIC DNA]</scope>
    <source>
        <strain evidence="18">AUSMDU00020735</strain>
        <strain evidence="14 28">VA_WGS-00080</strain>
    </source>
</reference>
<evidence type="ECO:0000313" key="12">
    <source>
        <dbReference type="EMBL" id="EBY1700478.1"/>
    </source>
</evidence>
<evidence type="ECO:0000256" key="3">
    <source>
        <dbReference type="ARBA" id="ARBA00022729"/>
    </source>
</evidence>
<dbReference type="PATRIC" id="fig|59201.124.peg.2920"/>
<evidence type="ECO:0000313" key="25">
    <source>
        <dbReference type="EMBL" id="MLP84588.1"/>
    </source>
</evidence>
<dbReference type="OMA" id="ATFMINY"/>
<dbReference type="Proteomes" id="UP000839911">
    <property type="component" value="Unassembled WGS sequence"/>
</dbReference>
<reference evidence="22" key="6">
    <citation type="submission" date="2019-08" db="EMBL/GenBank/DDBJ databases">
        <authorList>
            <consortium name="NCBI Pathogen Detection Project"/>
        </authorList>
    </citation>
    <scope>NUCLEOTIDE SEQUENCE</scope>
    <source>
        <strain evidence="21">Salmonella enterica</strain>
        <strain evidence="22">SSI_AA632</strain>
    </source>
</reference>
<dbReference type="GO" id="GO:0043709">
    <property type="term" value="P:cell adhesion involved in single-species biofilm formation"/>
    <property type="evidence" value="ECO:0007669"/>
    <property type="project" value="TreeGrafter"/>
</dbReference>
<dbReference type="InterPro" id="IPR036937">
    <property type="entry name" value="Adhesion_dom_fimbrial_sf"/>
</dbReference>
<gene>
    <name evidence="22" type="primary">sfmF</name>
    <name evidence="8" type="synonym">fimF</name>
    <name evidence="17" type="ORF">AAB27_01755</name>
    <name evidence="24" type="ORF">AU613_15295</name>
    <name evidence="19" type="ORF">AVC05_11690</name>
    <name evidence="16" type="ORF">B1P38_20305</name>
    <name evidence="14" type="ORF">CE70_10920</name>
    <name evidence="20" type="ORF">CFF59_10165</name>
    <name evidence="23" type="ORF">DD95_22880</name>
    <name evidence="9" type="ORF">DMO92_01055</name>
    <name evidence="10" type="ORF">DPF41_18875</name>
    <name evidence="11" type="ORF">DPS76_05465</name>
    <name evidence="25" type="ORF">DRM14_04475</name>
    <name evidence="12" type="ORF">DU071_00660</name>
    <name evidence="15" type="ORF">E0935_11260</name>
    <name evidence="13" type="ORF">EER35_00655</name>
    <name evidence="18" type="ORF">F3R12_07245</name>
    <name evidence="22" type="ORF">G0P02_18710</name>
    <name evidence="21" type="ORF">GB466_07995</name>
    <name evidence="8" type="ORF">SE14_00631</name>
</gene>
<feature type="chain" id="PRO_5043119577" evidence="6">
    <location>
        <begin position="22"/>
        <end position="172"/>
    </location>
</feature>
<dbReference type="Proteomes" id="UP000839907">
    <property type="component" value="Unassembled WGS sequence"/>
</dbReference>
<dbReference type="EMBL" id="RVDJ01000003">
    <property type="protein sequence ID" value="MLP84588.1"/>
    <property type="molecule type" value="Genomic_DNA"/>
</dbReference>
<reference evidence="23 27" key="1">
    <citation type="submission" date="2014-09" db="EMBL/GenBank/DDBJ databases">
        <title>Salmonella Genotype and Phenotype Association.</title>
        <authorList>
            <person name="Chen Y."/>
            <person name="Folster J."/>
            <person name="Ayers S."/>
            <person name="Kabera C."/>
            <person name="Li C."/>
            <person name="Mukherjee S."/>
            <person name="Lam C."/>
            <person name="Zhao S."/>
            <person name="McDermott P."/>
        </authorList>
    </citation>
    <scope>NUCLEOTIDE SEQUENCE [LARGE SCALE GENOMIC DNA]</scope>
    <source>
        <strain evidence="23 27">CVM N32045</strain>
    </source>
</reference>
<evidence type="ECO:0000313" key="16">
    <source>
        <dbReference type="EMBL" id="ECU8355876.1"/>
    </source>
</evidence>
<dbReference type="EMBL" id="AAKUOT010000002">
    <property type="protein sequence ID" value="ECV8759610.1"/>
    <property type="molecule type" value="Genomic_DNA"/>
</dbReference>
<keyword evidence="5" id="KW-0281">Fimbrium</keyword>
<organism evidence="22">
    <name type="scientific">Salmonella typhimurium</name>
    <dbReference type="NCBI Taxonomy" id="90371"/>
    <lineage>
        <taxon>Bacteria</taxon>
        <taxon>Pseudomonadati</taxon>
        <taxon>Pseudomonadota</taxon>
        <taxon>Gammaproteobacteria</taxon>
        <taxon>Enterobacterales</taxon>
        <taxon>Enterobacteriaceae</taxon>
        <taxon>Salmonella</taxon>
    </lineage>
</organism>
<evidence type="ECO:0000313" key="27">
    <source>
        <dbReference type="Proteomes" id="UP000054461"/>
    </source>
</evidence>
<evidence type="ECO:0000313" key="18">
    <source>
        <dbReference type="EMBL" id="ECW0639658.1"/>
    </source>
</evidence>
<evidence type="ECO:0000313" key="22">
    <source>
        <dbReference type="EMBL" id="HAD1204160.1"/>
    </source>
</evidence>
<dbReference type="Proteomes" id="UP000338496">
    <property type="component" value="Unassembled WGS sequence"/>
</dbReference>
<evidence type="ECO:0000256" key="4">
    <source>
        <dbReference type="ARBA" id="ARBA00023157"/>
    </source>
</evidence>
<dbReference type="Proteomes" id="UP000839905">
    <property type="component" value="Unassembled WGS sequence"/>
</dbReference>
<dbReference type="GO" id="GO:0009289">
    <property type="term" value="C:pilus"/>
    <property type="evidence" value="ECO:0007669"/>
    <property type="project" value="UniProtKB-SubCell"/>
</dbReference>
<dbReference type="Proteomes" id="UP000885385">
    <property type="component" value="Unassembled WGS sequence"/>
</dbReference>
<dbReference type="Gene3D" id="2.60.40.1090">
    <property type="entry name" value="Fimbrial-type adhesion domain"/>
    <property type="match status" value="1"/>
</dbReference>
<dbReference type="Proteomes" id="UP000034636">
    <property type="component" value="Chromosome"/>
</dbReference>
<dbReference type="EMBL" id="RSUA01000029">
    <property type="protein sequence ID" value="MIT50228.1"/>
    <property type="molecule type" value="Genomic_DNA"/>
</dbReference>
<dbReference type="EMBL" id="AAKVET010000004">
    <property type="protein sequence ID" value="ECW0639658.1"/>
    <property type="molecule type" value="Genomic_DNA"/>
</dbReference>
<comment type="subcellular location">
    <subcellularLocation>
        <location evidence="1">Fimbrium</location>
    </subcellularLocation>
</comment>
<keyword evidence="4" id="KW-1015">Disulfide bond</keyword>
<comment type="similarity">
    <text evidence="2">Belongs to the fimbrial protein family.</text>
</comment>
<evidence type="ECO:0000313" key="23">
    <source>
        <dbReference type="EMBL" id="KTZ04452.1"/>
    </source>
</evidence>
<dbReference type="EMBL" id="DAANSG010000015">
    <property type="protein sequence ID" value="HAD1204160.1"/>
    <property type="molecule type" value="Genomic_DNA"/>
</dbReference>
<dbReference type="EMBL" id="AAIKGB010000009">
    <property type="protein sequence ID" value="ECF1543816.1"/>
    <property type="molecule type" value="Genomic_DNA"/>
</dbReference>
<dbReference type="EMBL" id="DAAFPQ010000004">
    <property type="protein sequence ID" value="HAB0970516.1"/>
    <property type="molecule type" value="Genomic_DNA"/>
</dbReference>
<accession>A0A0D6H7M3</accession>
<dbReference type="InterPro" id="IPR050263">
    <property type="entry name" value="Bact_Fimbrial_Adh_Pro"/>
</dbReference>
<evidence type="ECO:0000313" key="10">
    <source>
        <dbReference type="EMBL" id="EBW3630127.1"/>
    </source>
</evidence>
<feature type="domain" description="Fimbrial-type adhesion" evidence="7">
    <location>
        <begin position="30"/>
        <end position="171"/>
    </location>
</feature>
<reference evidence="8 26" key="2">
    <citation type="journal article" date="2015" name="Genome Announc.">
        <title>Complete Genome Sequencing of a Multidrug-Resistant and Human-Invasive Salmonella enterica Serovar Typhimurium Strain of the Emerging Sequence Type 213 Genotype.</title>
        <authorList>
            <person name="Calva E."/>
            <person name="Silva C."/>
            <person name="Zaidi M.B."/>
            <person name="Sanchez-Flores A."/>
            <person name="Estrada K."/>
            <person name="Silva G.G."/>
            <person name="Soto-Jimenez L.M."/>
            <person name="Wiesner M."/>
            <person name="Fernandez-Mora M."/>
            <person name="Edwards R.A."/>
            <person name="Vinuesa P."/>
        </authorList>
    </citation>
    <scope>NUCLEOTIDE SEQUENCE [LARGE SCALE GENOMIC DNA]</scope>
    <source>
        <strain evidence="8 26">YU39</strain>
    </source>
</reference>
<dbReference type="Proteomes" id="UP000054461">
    <property type="component" value="Unassembled WGS sequence"/>
</dbReference>
<protein>
    <submittedName>
        <fullName evidence="20">Adhesin</fullName>
    </submittedName>
    <submittedName>
        <fullName evidence="22">Fimbria assembly protein</fullName>
    </submittedName>
    <submittedName>
        <fullName evidence="15">Fimbriae assembly protein</fullName>
    </submittedName>
    <submittedName>
        <fullName evidence="9">Fimbrial-like protein FimF</fullName>
    </submittedName>
    <submittedName>
        <fullName evidence="8">Putative fimbrial protein</fullName>
    </submittedName>
</protein>
<evidence type="ECO:0000313" key="21">
    <source>
        <dbReference type="EMBL" id="HAB0970516.1"/>
    </source>
</evidence>
<dbReference type="EMBL" id="AAHDPU010000001">
    <property type="protein sequence ID" value="EBU9270692.1"/>
    <property type="molecule type" value="Genomic_DNA"/>
</dbReference>
<dbReference type="InterPro" id="IPR000259">
    <property type="entry name" value="Adhesion_dom_fimbrial"/>
</dbReference>
<dbReference type="Proteomes" id="UP000885258">
    <property type="component" value="Unassembled WGS sequence"/>
</dbReference>
<evidence type="ECO:0000256" key="2">
    <source>
        <dbReference type="ARBA" id="ARBA00006671"/>
    </source>
</evidence>